<reference evidence="1 2" key="1">
    <citation type="journal article" date="2012" name="Science">
        <title>Ecological populations of bacteria act as socially cohesive units of antibiotic production and resistance.</title>
        <authorList>
            <person name="Cordero O.X."/>
            <person name="Wildschutte H."/>
            <person name="Kirkup B."/>
            <person name="Proehl S."/>
            <person name="Ngo L."/>
            <person name="Hussain F."/>
            <person name="Le Roux F."/>
            <person name="Mincer T."/>
            <person name="Polz M.F."/>
        </authorList>
    </citation>
    <scope>NUCLEOTIDE SEQUENCE [LARGE SCALE GENOMIC DNA]</scope>
    <source>
        <strain evidence="1 2">ZF-129</strain>
    </source>
</reference>
<dbReference type="STRING" id="1187848.A1QO_04235"/>
<dbReference type="InterPro" id="IPR017162">
    <property type="entry name" value="UCP037266"/>
</dbReference>
<accession>A0A1E5BIR2</accession>
<dbReference type="InterPro" id="IPR036388">
    <property type="entry name" value="WH-like_DNA-bd_sf"/>
</dbReference>
<dbReference type="Proteomes" id="UP000094741">
    <property type="component" value="Unassembled WGS sequence"/>
</dbReference>
<name>A0A1E5BIR2_9VIBR</name>
<proteinExistence type="predicted"/>
<dbReference type="EMBL" id="AJYQ02000020">
    <property type="protein sequence ID" value="OEE37321.1"/>
    <property type="molecule type" value="Genomic_DNA"/>
</dbReference>
<evidence type="ECO:0000313" key="1">
    <source>
        <dbReference type="EMBL" id="OEE37321.1"/>
    </source>
</evidence>
<organism evidence="1 2">
    <name type="scientific">Vibrio genomosp. F10 str. ZF-129</name>
    <dbReference type="NCBI Taxonomy" id="1187848"/>
    <lineage>
        <taxon>Bacteria</taxon>
        <taxon>Pseudomonadati</taxon>
        <taxon>Pseudomonadota</taxon>
        <taxon>Gammaproteobacteria</taxon>
        <taxon>Vibrionales</taxon>
        <taxon>Vibrionaceae</taxon>
        <taxon>Vibrio</taxon>
    </lineage>
</organism>
<gene>
    <name evidence="1" type="ORF">A1QO_04235</name>
</gene>
<evidence type="ECO:0000313" key="2">
    <source>
        <dbReference type="Proteomes" id="UP000094741"/>
    </source>
</evidence>
<dbReference type="Gene3D" id="1.10.10.10">
    <property type="entry name" value="Winged helix-like DNA-binding domain superfamily/Winged helix DNA-binding domain"/>
    <property type="match status" value="1"/>
</dbReference>
<comment type="caution">
    <text evidence="1">The sequence shown here is derived from an EMBL/GenBank/DDBJ whole genome shotgun (WGS) entry which is preliminary data.</text>
</comment>
<protein>
    <recommendedName>
        <fullName evidence="3">MarR family transcriptional regulator</fullName>
    </recommendedName>
</protein>
<dbReference type="AlphaFoldDB" id="A0A1E5BIR2"/>
<dbReference type="Pfam" id="PF09904">
    <property type="entry name" value="HTH_43"/>
    <property type="match status" value="1"/>
</dbReference>
<sequence length="98" mass="11156">MNSINDKSSDRLTLRGLVIACLVTKGVNQTKQISEETGFSRLQVNRSIASVSKFGLIIKWEGTNRSGQYVIRSWGYFSKETVEQDYTQILHRTLSIEQ</sequence>
<evidence type="ECO:0008006" key="3">
    <source>
        <dbReference type="Google" id="ProtNLM"/>
    </source>
</evidence>